<reference evidence="3" key="1">
    <citation type="journal article" date="2014" name="Int. J. Syst. Evol. Microbiol.">
        <title>Complete genome sequence of Corynebacterium casei LMG S-19264T (=DSM 44701T), isolated from a smear-ripened cheese.</title>
        <authorList>
            <consortium name="US DOE Joint Genome Institute (JGI-PGF)"/>
            <person name="Walter F."/>
            <person name="Albersmeier A."/>
            <person name="Kalinowski J."/>
            <person name="Ruckert C."/>
        </authorList>
    </citation>
    <scope>NUCLEOTIDE SEQUENCE</scope>
    <source>
        <strain evidence="3">CGMCC 1.15178</strain>
    </source>
</reference>
<dbReference type="Pfam" id="PF22725">
    <property type="entry name" value="GFO_IDH_MocA_C3"/>
    <property type="match status" value="1"/>
</dbReference>
<evidence type="ECO:0000313" key="3">
    <source>
        <dbReference type="EMBL" id="GGD61610.1"/>
    </source>
</evidence>
<organism evidence="3 4">
    <name type="scientific">Paenibacillus nasutitermitis</name>
    <dbReference type="NCBI Taxonomy" id="1652958"/>
    <lineage>
        <taxon>Bacteria</taxon>
        <taxon>Bacillati</taxon>
        <taxon>Bacillota</taxon>
        <taxon>Bacilli</taxon>
        <taxon>Bacillales</taxon>
        <taxon>Paenibacillaceae</taxon>
        <taxon>Paenibacillus</taxon>
    </lineage>
</organism>
<dbReference type="Proteomes" id="UP000612456">
    <property type="component" value="Unassembled WGS sequence"/>
</dbReference>
<dbReference type="InterPro" id="IPR055170">
    <property type="entry name" value="GFO_IDH_MocA-like_dom"/>
</dbReference>
<evidence type="ECO:0000313" key="4">
    <source>
        <dbReference type="Proteomes" id="UP000612456"/>
    </source>
</evidence>
<dbReference type="Gene3D" id="3.40.50.720">
    <property type="entry name" value="NAD(P)-binding Rossmann-like Domain"/>
    <property type="match status" value="1"/>
</dbReference>
<dbReference type="InterPro" id="IPR036291">
    <property type="entry name" value="NAD(P)-bd_dom_sf"/>
</dbReference>
<dbReference type="EMBL" id="BMHP01000001">
    <property type="protein sequence ID" value="GGD61610.1"/>
    <property type="molecule type" value="Genomic_DNA"/>
</dbReference>
<dbReference type="SUPFAM" id="SSF51735">
    <property type="entry name" value="NAD(P)-binding Rossmann-fold domains"/>
    <property type="match status" value="1"/>
</dbReference>
<gene>
    <name evidence="3" type="primary">yrbE</name>
    <name evidence="3" type="ORF">GCM10010911_19350</name>
</gene>
<comment type="caution">
    <text evidence="3">The sequence shown here is derived from an EMBL/GenBank/DDBJ whole genome shotgun (WGS) entry which is preliminary data.</text>
</comment>
<reference evidence="3" key="2">
    <citation type="submission" date="2020-09" db="EMBL/GenBank/DDBJ databases">
        <authorList>
            <person name="Sun Q."/>
            <person name="Zhou Y."/>
        </authorList>
    </citation>
    <scope>NUCLEOTIDE SEQUENCE</scope>
    <source>
        <strain evidence="3">CGMCC 1.15178</strain>
    </source>
</reference>
<evidence type="ECO:0000259" key="1">
    <source>
        <dbReference type="Pfam" id="PF01408"/>
    </source>
</evidence>
<evidence type="ECO:0000259" key="2">
    <source>
        <dbReference type="Pfam" id="PF22725"/>
    </source>
</evidence>
<protein>
    <submittedName>
        <fullName evidence="3">Oxidoreductase YrbE</fullName>
    </submittedName>
</protein>
<sequence length="339" mass="37115">MKSYKVAVIGAGDMGSNHAAAWKLAGHEVISITDIDEPRAQSIANQYELEKVYTDYKQAAADPEAEIISICLPLPFHAPVTIYAAQQGKHVFCEKPLANSFQDAAAMEEAVRKAGVQFGIGFQRNLSNSLKQVKQWADEGKFGTPMVINSTNMMEVRPKRIMHDANGNNGPIMDTGCHYFLMWQTIFGSKPKSIYARGGILAKDRAELSHIQSLAIDTGIITVEYESGDIAEMTVSWGLPAGFKMGGRTDRIFGPKGGAEGSFNNVTDRLMLYEGGEKEEVPVDRNQNLHQDQFALFAEAIEKGEPAPVSFQAGKEMLAVTLAILESIETEKVVSYVHP</sequence>
<dbReference type="Gene3D" id="3.30.360.10">
    <property type="entry name" value="Dihydrodipicolinate Reductase, domain 2"/>
    <property type="match status" value="1"/>
</dbReference>
<dbReference type="InterPro" id="IPR000683">
    <property type="entry name" value="Gfo/Idh/MocA-like_OxRdtase_N"/>
</dbReference>
<proteinExistence type="predicted"/>
<dbReference type="GO" id="GO:0000166">
    <property type="term" value="F:nucleotide binding"/>
    <property type="evidence" value="ECO:0007669"/>
    <property type="project" value="InterPro"/>
</dbReference>
<dbReference type="InterPro" id="IPR051450">
    <property type="entry name" value="Gfo/Idh/MocA_Oxidoreductases"/>
</dbReference>
<keyword evidence="4" id="KW-1185">Reference proteome</keyword>
<name>A0A917DRF5_9BACL</name>
<accession>A0A917DRF5</accession>
<dbReference type="AlphaFoldDB" id="A0A917DRF5"/>
<dbReference type="SUPFAM" id="SSF55347">
    <property type="entry name" value="Glyceraldehyde-3-phosphate dehydrogenase-like, C-terminal domain"/>
    <property type="match status" value="1"/>
</dbReference>
<dbReference type="PANTHER" id="PTHR43377:SF1">
    <property type="entry name" value="BILIVERDIN REDUCTASE A"/>
    <property type="match status" value="1"/>
</dbReference>
<feature type="domain" description="Gfo/Idh/MocA-like oxidoreductase N-terminal" evidence="1">
    <location>
        <begin position="5"/>
        <end position="122"/>
    </location>
</feature>
<dbReference type="Pfam" id="PF01408">
    <property type="entry name" value="GFO_IDH_MocA"/>
    <property type="match status" value="1"/>
</dbReference>
<feature type="domain" description="GFO/IDH/MocA-like oxidoreductase" evidence="2">
    <location>
        <begin position="131"/>
        <end position="259"/>
    </location>
</feature>
<dbReference type="PANTHER" id="PTHR43377">
    <property type="entry name" value="BILIVERDIN REDUCTASE A"/>
    <property type="match status" value="1"/>
</dbReference>
<dbReference type="RefSeq" id="WP_188991317.1">
    <property type="nucleotide sequence ID" value="NZ_BMHP01000001.1"/>
</dbReference>